<name>A0A9Q1EE05_SYNKA</name>
<organism evidence="2 3">
    <name type="scientific">Synaphobranchus kaupii</name>
    <name type="common">Kaup's arrowtooth eel</name>
    <dbReference type="NCBI Taxonomy" id="118154"/>
    <lineage>
        <taxon>Eukaryota</taxon>
        <taxon>Metazoa</taxon>
        <taxon>Chordata</taxon>
        <taxon>Craniata</taxon>
        <taxon>Vertebrata</taxon>
        <taxon>Euteleostomi</taxon>
        <taxon>Actinopterygii</taxon>
        <taxon>Neopterygii</taxon>
        <taxon>Teleostei</taxon>
        <taxon>Anguilliformes</taxon>
        <taxon>Synaphobranchidae</taxon>
        <taxon>Synaphobranchus</taxon>
    </lineage>
</organism>
<evidence type="ECO:0000313" key="3">
    <source>
        <dbReference type="Proteomes" id="UP001152622"/>
    </source>
</evidence>
<evidence type="ECO:0000313" key="2">
    <source>
        <dbReference type="EMBL" id="KAJ8337087.1"/>
    </source>
</evidence>
<protein>
    <submittedName>
        <fullName evidence="2">Uncharacterized protein</fullName>
    </submittedName>
</protein>
<dbReference type="OrthoDB" id="8955578at2759"/>
<sequence>MPPKKVPVNSEEMEEIKQSLNFMSEEITKVAKQQTQLLGLMEEVRELKKMVLEKDKDISLLERRVNELEQYTRMDDVIVSGLNIRHRSYARAAAGSGSRGGEDDTMGEINSLEQQDFIPLSLATTLGAGGGGDCIVLEAGDGDCIALEAGDGDCITLEAGDSCIALEAGDWIALRNGPKGWNDIKCYQKYPSICSSSVPLAAPLLRFPCVCSHLFLSVVPRTVYGSPAASVMSPAPVLGYGLVWFQFSLRLAPSRPSLSGVINLMPRHSPPFCFLTYPAPAPLARPGRPEFLNLRVPDPPCSRAVQSS</sequence>
<keyword evidence="1" id="KW-0175">Coiled coil</keyword>
<proteinExistence type="predicted"/>
<dbReference type="AlphaFoldDB" id="A0A9Q1EE05"/>
<accession>A0A9Q1EE05</accession>
<feature type="coiled-coil region" evidence="1">
    <location>
        <begin position="13"/>
        <end position="64"/>
    </location>
</feature>
<evidence type="ECO:0000256" key="1">
    <source>
        <dbReference type="SAM" id="Coils"/>
    </source>
</evidence>
<gene>
    <name evidence="2" type="ORF">SKAU_G00383070</name>
</gene>
<dbReference type="Proteomes" id="UP001152622">
    <property type="component" value="Chromosome 19"/>
</dbReference>
<comment type="caution">
    <text evidence="2">The sequence shown here is derived from an EMBL/GenBank/DDBJ whole genome shotgun (WGS) entry which is preliminary data.</text>
</comment>
<reference evidence="2" key="1">
    <citation type="journal article" date="2023" name="Science">
        <title>Genome structures resolve the early diversification of teleost fishes.</title>
        <authorList>
            <person name="Parey E."/>
            <person name="Louis A."/>
            <person name="Montfort J."/>
            <person name="Bouchez O."/>
            <person name="Roques C."/>
            <person name="Iampietro C."/>
            <person name="Lluch J."/>
            <person name="Castinel A."/>
            <person name="Donnadieu C."/>
            <person name="Desvignes T."/>
            <person name="Floi Bucao C."/>
            <person name="Jouanno E."/>
            <person name="Wen M."/>
            <person name="Mejri S."/>
            <person name="Dirks R."/>
            <person name="Jansen H."/>
            <person name="Henkel C."/>
            <person name="Chen W.J."/>
            <person name="Zahm M."/>
            <person name="Cabau C."/>
            <person name="Klopp C."/>
            <person name="Thompson A.W."/>
            <person name="Robinson-Rechavi M."/>
            <person name="Braasch I."/>
            <person name="Lecointre G."/>
            <person name="Bobe J."/>
            <person name="Postlethwait J.H."/>
            <person name="Berthelot C."/>
            <person name="Roest Crollius H."/>
            <person name="Guiguen Y."/>
        </authorList>
    </citation>
    <scope>NUCLEOTIDE SEQUENCE</scope>
    <source>
        <strain evidence="2">WJC10195</strain>
    </source>
</reference>
<dbReference type="EMBL" id="JAINUF010000019">
    <property type="protein sequence ID" value="KAJ8337087.1"/>
    <property type="molecule type" value="Genomic_DNA"/>
</dbReference>
<keyword evidence="3" id="KW-1185">Reference proteome</keyword>